<name>A0AAD7IHZ3_9AGAR</name>
<feature type="region of interest" description="Disordered" evidence="1">
    <location>
        <begin position="113"/>
        <end position="135"/>
    </location>
</feature>
<dbReference type="AlphaFoldDB" id="A0AAD7IHZ3"/>
<evidence type="ECO:0000313" key="2">
    <source>
        <dbReference type="EMBL" id="KAJ7742059.1"/>
    </source>
</evidence>
<keyword evidence="3" id="KW-1185">Reference proteome</keyword>
<feature type="region of interest" description="Disordered" evidence="1">
    <location>
        <begin position="1"/>
        <end position="25"/>
    </location>
</feature>
<dbReference type="EMBL" id="JARKIB010000096">
    <property type="protein sequence ID" value="KAJ7742059.1"/>
    <property type="molecule type" value="Genomic_DNA"/>
</dbReference>
<protein>
    <submittedName>
        <fullName evidence="2">Uncharacterized protein</fullName>
    </submittedName>
</protein>
<reference evidence="2" key="1">
    <citation type="submission" date="2023-03" db="EMBL/GenBank/DDBJ databases">
        <title>Massive genome expansion in bonnet fungi (Mycena s.s.) driven by repeated elements and novel gene families across ecological guilds.</title>
        <authorList>
            <consortium name="Lawrence Berkeley National Laboratory"/>
            <person name="Harder C.B."/>
            <person name="Miyauchi S."/>
            <person name="Viragh M."/>
            <person name="Kuo A."/>
            <person name="Thoen E."/>
            <person name="Andreopoulos B."/>
            <person name="Lu D."/>
            <person name="Skrede I."/>
            <person name="Drula E."/>
            <person name="Henrissat B."/>
            <person name="Morin E."/>
            <person name="Kohler A."/>
            <person name="Barry K."/>
            <person name="LaButti K."/>
            <person name="Morin E."/>
            <person name="Salamov A."/>
            <person name="Lipzen A."/>
            <person name="Mereny Z."/>
            <person name="Hegedus B."/>
            <person name="Baldrian P."/>
            <person name="Stursova M."/>
            <person name="Weitz H."/>
            <person name="Taylor A."/>
            <person name="Grigoriev I.V."/>
            <person name="Nagy L.G."/>
            <person name="Martin F."/>
            <person name="Kauserud H."/>
        </authorList>
    </citation>
    <scope>NUCLEOTIDE SEQUENCE</scope>
    <source>
        <strain evidence="2">CBHHK182m</strain>
    </source>
</reference>
<proteinExistence type="predicted"/>
<gene>
    <name evidence="2" type="ORF">B0H16DRAFT_1464226</name>
</gene>
<accession>A0AAD7IHZ3</accession>
<comment type="caution">
    <text evidence="2">The sequence shown here is derived from an EMBL/GenBank/DDBJ whole genome shotgun (WGS) entry which is preliminary data.</text>
</comment>
<evidence type="ECO:0000256" key="1">
    <source>
        <dbReference type="SAM" id="MobiDB-lite"/>
    </source>
</evidence>
<dbReference type="Proteomes" id="UP001215598">
    <property type="component" value="Unassembled WGS sequence"/>
</dbReference>
<sequence length="201" mass="21881">MRRKAKGVPWKTGRSHVDTCAPKGAGVLHRGREGANVNPLHHPTHPQGPNTGGVKWGLFDRSKPDGRAAHKHLQEEDAHENIGDTVLQGARGHPSPTFCPVPTQILLLPAPLHRSTSQPPRHHPSVRTKQDKAPKLLDEEECMVDVTDVNDIPAPHMKEEEPGVCPCEGFFCFYVEDVEEGARVEEEIEDKGGGGKCKGGG</sequence>
<evidence type="ECO:0000313" key="3">
    <source>
        <dbReference type="Proteomes" id="UP001215598"/>
    </source>
</evidence>
<organism evidence="2 3">
    <name type="scientific">Mycena metata</name>
    <dbReference type="NCBI Taxonomy" id="1033252"/>
    <lineage>
        <taxon>Eukaryota</taxon>
        <taxon>Fungi</taxon>
        <taxon>Dikarya</taxon>
        <taxon>Basidiomycota</taxon>
        <taxon>Agaricomycotina</taxon>
        <taxon>Agaricomycetes</taxon>
        <taxon>Agaricomycetidae</taxon>
        <taxon>Agaricales</taxon>
        <taxon>Marasmiineae</taxon>
        <taxon>Mycenaceae</taxon>
        <taxon>Mycena</taxon>
    </lineage>
</organism>